<comment type="caution">
    <text evidence="2">The sequence shown here is derived from an EMBL/GenBank/DDBJ whole genome shotgun (WGS) entry which is preliminary data.</text>
</comment>
<protein>
    <submittedName>
        <fullName evidence="2">DUF4168 domain-containing protein</fullName>
    </submittedName>
</protein>
<dbReference type="InterPro" id="IPR025433">
    <property type="entry name" value="DUF4168"/>
</dbReference>
<evidence type="ECO:0000313" key="3">
    <source>
        <dbReference type="Proteomes" id="UP001576774"/>
    </source>
</evidence>
<sequence>MIKANSPIFLSLLNQVISRSLLVTFLASIGVLCGLAPNLSFRSPHLILSSSAFAQSISDDEVRRFAQAAYTIERKRQAVVQGIVSRNLPVPDTTCAAGGNIPPELKDFCEFSRQTIEANQLTVGRFQQIRNTMQSDPTLKQKIDAELRRLQSGI</sequence>
<feature type="domain" description="DUF4168" evidence="1">
    <location>
        <begin position="58"/>
        <end position="143"/>
    </location>
</feature>
<evidence type="ECO:0000259" key="1">
    <source>
        <dbReference type="Pfam" id="PF13767"/>
    </source>
</evidence>
<dbReference type="Pfam" id="PF13767">
    <property type="entry name" value="DUF4168"/>
    <property type="match status" value="1"/>
</dbReference>
<organism evidence="2 3">
    <name type="scientific">Floridaenema aerugineum BLCC-F46</name>
    <dbReference type="NCBI Taxonomy" id="3153654"/>
    <lineage>
        <taxon>Bacteria</taxon>
        <taxon>Bacillati</taxon>
        <taxon>Cyanobacteriota</taxon>
        <taxon>Cyanophyceae</taxon>
        <taxon>Oscillatoriophycideae</taxon>
        <taxon>Aerosakkonematales</taxon>
        <taxon>Aerosakkonemataceae</taxon>
        <taxon>Floridanema</taxon>
        <taxon>Floridanema aerugineum</taxon>
    </lineage>
</organism>
<accession>A0ABV4WZL7</accession>
<keyword evidence="3" id="KW-1185">Reference proteome</keyword>
<name>A0ABV4WZL7_9CYAN</name>
<proteinExistence type="predicted"/>
<dbReference type="EMBL" id="JBHFNQ010000032">
    <property type="protein sequence ID" value="MFB2875964.1"/>
    <property type="molecule type" value="Genomic_DNA"/>
</dbReference>
<evidence type="ECO:0000313" key="2">
    <source>
        <dbReference type="EMBL" id="MFB2875964.1"/>
    </source>
</evidence>
<dbReference type="Proteomes" id="UP001576774">
    <property type="component" value="Unassembled WGS sequence"/>
</dbReference>
<gene>
    <name evidence="2" type="ORF">ACE1CC_03625</name>
</gene>
<reference evidence="2 3" key="1">
    <citation type="submission" date="2024-09" db="EMBL/GenBank/DDBJ databases">
        <title>Floridaenema gen nov. (Aerosakkonemataceae, Aerosakkonematales ord. nov., Cyanobacteria) from benthic tropical and subtropical fresh waters, with the description of four new species.</title>
        <authorList>
            <person name="Moretto J.A."/>
            <person name="Berthold D.E."/>
            <person name="Lefler F.W."/>
            <person name="Huang I.-S."/>
            <person name="Laughinghouse H. IV."/>
        </authorList>
    </citation>
    <scope>NUCLEOTIDE SEQUENCE [LARGE SCALE GENOMIC DNA]</scope>
    <source>
        <strain evidence="2 3">BLCC-F46</strain>
    </source>
</reference>
<dbReference type="RefSeq" id="WP_413269109.1">
    <property type="nucleotide sequence ID" value="NZ_JBHFNQ010000032.1"/>
</dbReference>